<comment type="similarity">
    <text evidence="7">Belongs to the shikimate kinase family.</text>
</comment>
<keyword evidence="3 7" id="KW-0547">Nucleotide-binding</keyword>
<evidence type="ECO:0000313" key="9">
    <source>
        <dbReference type="Proteomes" id="UP000028007"/>
    </source>
</evidence>
<evidence type="ECO:0000256" key="7">
    <source>
        <dbReference type="HAMAP-Rule" id="MF_00109"/>
    </source>
</evidence>
<reference evidence="8 9" key="1">
    <citation type="journal article" date="1992" name="Int. J. Syst. Bacteriol.">
        <title>Sphingobacterium antarcticus sp. nov. a Psychrotrophic Bacterium from the Soils of Schirmacher Oasis, Antarctica.</title>
        <authorList>
            <person name="Shivaji S."/>
            <person name="Ray M.K."/>
            <person name="Rao N.S."/>
            <person name="Saiserr L."/>
            <person name="Jagannadham M.V."/>
            <person name="Kumar G.S."/>
            <person name="Reddy G."/>
            <person name="Bhargava P.M."/>
        </authorList>
    </citation>
    <scope>NUCLEOTIDE SEQUENCE [LARGE SCALE GENOMIC DNA]</scope>
    <source>
        <strain evidence="8 9">4BY</strain>
    </source>
</reference>
<evidence type="ECO:0000256" key="1">
    <source>
        <dbReference type="ARBA" id="ARBA00022605"/>
    </source>
</evidence>
<comment type="caution">
    <text evidence="8">The sequence shown here is derived from an EMBL/GenBank/DDBJ whole genome shotgun (WGS) entry which is preliminary data.</text>
</comment>
<dbReference type="SUPFAM" id="SSF52540">
    <property type="entry name" value="P-loop containing nucleoside triphosphate hydrolases"/>
    <property type="match status" value="1"/>
</dbReference>
<comment type="pathway">
    <text evidence="7">Metabolic intermediate biosynthesis; chorismate biosynthesis; chorismate from D-erythrose 4-phosphate and phosphoenolpyruvate: step 5/7.</text>
</comment>
<evidence type="ECO:0000256" key="4">
    <source>
        <dbReference type="ARBA" id="ARBA00022777"/>
    </source>
</evidence>
<comment type="function">
    <text evidence="7">Catalyzes the specific phosphorylation of the 3-hydroxyl group of shikimic acid using ATP as a cosubstrate.</text>
</comment>
<keyword evidence="4 7" id="KW-0418">Kinase</keyword>
<feature type="binding site" evidence="7">
    <location>
        <position position="78"/>
    </location>
    <ligand>
        <name>substrate</name>
    </ligand>
</feature>
<dbReference type="Gene3D" id="3.40.50.300">
    <property type="entry name" value="P-loop containing nucleotide triphosphate hydrolases"/>
    <property type="match status" value="1"/>
</dbReference>
<dbReference type="GO" id="GO:0005524">
    <property type="term" value="F:ATP binding"/>
    <property type="evidence" value="ECO:0007669"/>
    <property type="project" value="UniProtKB-UniRule"/>
</dbReference>
<dbReference type="OrthoDB" id="9800332at2"/>
<feature type="binding site" evidence="7">
    <location>
        <position position="56"/>
    </location>
    <ligand>
        <name>substrate</name>
    </ligand>
</feature>
<keyword evidence="2 7" id="KW-0808">Transferase</keyword>
<comment type="cofactor">
    <cofactor evidence="7">
        <name>Mg(2+)</name>
        <dbReference type="ChEBI" id="CHEBI:18420"/>
    </cofactor>
    <text evidence="7">Binds 1 Mg(2+) ion per subunit.</text>
</comment>
<dbReference type="InterPro" id="IPR027417">
    <property type="entry name" value="P-loop_NTPase"/>
</dbReference>
<keyword evidence="7" id="KW-0963">Cytoplasm</keyword>
<comment type="caution">
    <text evidence="7">Lacks conserved residue(s) required for the propagation of feature annotation.</text>
</comment>
<feature type="binding site" evidence="7">
    <location>
        <position position="14"/>
    </location>
    <ligand>
        <name>Mg(2+)</name>
        <dbReference type="ChEBI" id="CHEBI:18420"/>
    </ligand>
</feature>
<dbReference type="CDD" id="cd00464">
    <property type="entry name" value="SK"/>
    <property type="match status" value="1"/>
</dbReference>
<protein>
    <recommendedName>
        <fullName evidence="7">Shikimate kinase</fullName>
        <shortName evidence="7">SK</shortName>
        <ecNumber evidence="7">2.7.1.71</ecNumber>
    </recommendedName>
</protein>
<sequence length="168" mass="18743">MRIFLIGFMGCGKSTLGRKLATKLGYELIDLDHHLEKIAGSSITAYFAEHGEDSFRRLESETLKTMHYPDNCVISTGGGTPCFYDNMSWMNENGTTVYIQMNAFSLAKRLENGITKRPLLSGLSEEELIRFIAGKLEERNPYYQQAAHVLNGISLTADLVIAALEPEC</sequence>
<dbReference type="RefSeq" id="WP_037443000.1">
    <property type="nucleotide sequence ID" value="NZ_JNFF01000089.1"/>
</dbReference>
<keyword evidence="1 7" id="KW-0028">Amino-acid biosynthesis</keyword>
<dbReference type="GO" id="GO:0008652">
    <property type="term" value="P:amino acid biosynthetic process"/>
    <property type="evidence" value="ECO:0007669"/>
    <property type="project" value="UniProtKB-KW"/>
</dbReference>
<feature type="binding site" evidence="7">
    <location>
        <position position="139"/>
    </location>
    <ligand>
        <name>substrate</name>
    </ligand>
</feature>
<dbReference type="GO" id="GO:0000287">
    <property type="term" value="F:magnesium ion binding"/>
    <property type="evidence" value="ECO:0007669"/>
    <property type="project" value="UniProtKB-UniRule"/>
</dbReference>
<dbReference type="InterPro" id="IPR000623">
    <property type="entry name" value="Shikimate_kinase/TSH1"/>
</dbReference>
<dbReference type="PRINTS" id="PR01100">
    <property type="entry name" value="SHIKIMTKNASE"/>
</dbReference>
<comment type="subunit">
    <text evidence="7">Monomer.</text>
</comment>
<dbReference type="AlphaFoldDB" id="A0A081PE55"/>
<feature type="binding site" evidence="7">
    <location>
        <begin position="10"/>
        <end position="15"/>
    </location>
    <ligand>
        <name>ATP</name>
        <dbReference type="ChEBI" id="CHEBI:30616"/>
    </ligand>
</feature>
<comment type="subcellular location">
    <subcellularLocation>
        <location evidence="7">Cytoplasm</location>
    </subcellularLocation>
</comment>
<organism evidence="8 9">
    <name type="scientific">Pedobacter antarcticus 4BY</name>
    <dbReference type="NCBI Taxonomy" id="1358423"/>
    <lineage>
        <taxon>Bacteria</taxon>
        <taxon>Pseudomonadati</taxon>
        <taxon>Bacteroidota</taxon>
        <taxon>Sphingobacteriia</taxon>
        <taxon>Sphingobacteriales</taxon>
        <taxon>Sphingobacteriaceae</taxon>
        <taxon>Pedobacter</taxon>
    </lineage>
</organism>
<evidence type="ECO:0000256" key="2">
    <source>
        <dbReference type="ARBA" id="ARBA00022679"/>
    </source>
</evidence>
<dbReference type="PANTHER" id="PTHR21087">
    <property type="entry name" value="SHIKIMATE KINASE"/>
    <property type="match status" value="1"/>
</dbReference>
<dbReference type="EC" id="2.7.1.71" evidence="7"/>
<keyword evidence="9" id="KW-1185">Reference proteome</keyword>
<proteinExistence type="inferred from homology"/>
<dbReference type="EMBL" id="JNFF01000089">
    <property type="protein sequence ID" value="KEQ28978.1"/>
    <property type="molecule type" value="Genomic_DNA"/>
</dbReference>
<dbReference type="GO" id="GO:0009423">
    <property type="term" value="P:chorismate biosynthetic process"/>
    <property type="evidence" value="ECO:0007669"/>
    <property type="project" value="UniProtKB-UniRule"/>
</dbReference>
<keyword evidence="6 7" id="KW-0057">Aromatic amino acid biosynthesis</keyword>
<dbReference type="GO" id="GO:0005829">
    <property type="term" value="C:cytosol"/>
    <property type="evidence" value="ECO:0007669"/>
    <property type="project" value="TreeGrafter"/>
</dbReference>
<feature type="binding site" evidence="7">
    <location>
        <position position="32"/>
    </location>
    <ligand>
        <name>substrate</name>
    </ligand>
</feature>
<dbReference type="HAMAP" id="MF_00109">
    <property type="entry name" value="Shikimate_kinase"/>
    <property type="match status" value="1"/>
</dbReference>
<dbReference type="GO" id="GO:0004765">
    <property type="term" value="F:shikimate kinase activity"/>
    <property type="evidence" value="ECO:0007669"/>
    <property type="project" value="UniProtKB-UniRule"/>
</dbReference>
<accession>A0A081PE55</accession>
<keyword evidence="5 7" id="KW-0067">ATP-binding</keyword>
<dbReference type="PANTHER" id="PTHR21087:SF16">
    <property type="entry name" value="SHIKIMATE KINASE 1, CHLOROPLASTIC"/>
    <property type="match status" value="1"/>
</dbReference>
<feature type="binding site" evidence="7">
    <location>
        <position position="117"/>
    </location>
    <ligand>
        <name>ATP</name>
        <dbReference type="ChEBI" id="CHEBI:30616"/>
    </ligand>
</feature>
<dbReference type="InterPro" id="IPR031322">
    <property type="entry name" value="Shikimate/glucono_kinase"/>
</dbReference>
<keyword evidence="7" id="KW-0479">Metal-binding</keyword>
<dbReference type="UniPathway" id="UPA00053">
    <property type="reaction ID" value="UER00088"/>
</dbReference>
<evidence type="ECO:0000256" key="3">
    <source>
        <dbReference type="ARBA" id="ARBA00022741"/>
    </source>
</evidence>
<dbReference type="Pfam" id="PF01202">
    <property type="entry name" value="SKI"/>
    <property type="match status" value="1"/>
</dbReference>
<dbReference type="Proteomes" id="UP000028007">
    <property type="component" value="Unassembled WGS sequence"/>
</dbReference>
<evidence type="ECO:0000256" key="6">
    <source>
        <dbReference type="ARBA" id="ARBA00023141"/>
    </source>
</evidence>
<gene>
    <name evidence="7" type="primary">aroK</name>
    <name evidence="8" type="ORF">N180_13560</name>
</gene>
<dbReference type="GO" id="GO:0009073">
    <property type="term" value="P:aromatic amino acid family biosynthetic process"/>
    <property type="evidence" value="ECO:0007669"/>
    <property type="project" value="UniProtKB-KW"/>
</dbReference>
<keyword evidence="7" id="KW-0460">Magnesium</keyword>
<comment type="catalytic activity">
    <reaction evidence="7">
        <text>shikimate + ATP = 3-phosphoshikimate + ADP + H(+)</text>
        <dbReference type="Rhea" id="RHEA:13121"/>
        <dbReference type="ChEBI" id="CHEBI:15378"/>
        <dbReference type="ChEBI" id="CHEBI:30616"/>
        <dbReference type="ChEBI" id="CHEBI:36208"/>
        <dbReference type="ChEBI" id="CHEBI:145989"/>
        <dbReference type="ChEBI" id="CHEBI:456216"/>
        <dbReference type="EC" id="2.7.1.71"/>
    </reaction>
</comment>
<evidence type="ECO:0000256" key="5">
    <source>
        <dbReference type="ARBA" id="ARBA00022840"/>
    </source>
</evidence>
<name>A0A081PE55_9SPHI</name>
<dbReference type="eggNOG" id="COG0703">
    <property type="taxonomic scope" value="Bacteria"/>
</dbReference>
<evidence type="ECO:0000313" key="8">
    <source>
        <dbReference type="EMBL" id="KEQ28978.1"/>
    </source>
</evidence>